<dbReference type="InterPro" id="IPR000361">
    <property type="entry name" value="ATAP_core_dom"/>
</dbReference>
<dbReference type="GO" id="GO:0051537">
    <property type="term" value="F:2 iron, 2 sulfur cluster binding"/>
    <property type="evidence" value="ECO:0007669"/>
    <property type="project" value="TreeGrafter"/>
</dbReference>
<proteinExistence type="predicted"/>
<dbReference type="AlphaFoldDB" id="A0A381WZU4"/>
<dbReference type="SUPFAM" id="SSF89360">
    <property type="entry name" value="HesB-like domain"/>
    <property type="match status" value="1"/>
</dbReference>
<dbReference type="GO" id="GO:0005506">
    <property type="term" value="F:iron ion binding"/>
    <property type="evidence" value="ECO:0007669"/>
    <property type="project" value="TreeGrafter"/>
</dbReference>
<dbReference type="Pfam" id="PF01521">
    <property type="entry name" value="Fe-S_biosyn"/>
    <property type="match status" value="1"/>
</dbReference>
<feature type="domain" description="Core" evidence="1">
    <location>
        <begin position="4"/>
        <end position="103"/>
    </location>
</feature>
<reference evidence="2" key="1">
    <citation type="submission" date="2018-05" db="EMBL/GenBank/DDBJ databases">
        <authorList>
            <person name="Lanie J.A."/>
            <person name="Ng W.-L."/>
            <person name="Kazmierczak K.M."/>
            <person name="Andrzejewski T.M."/>
            <person name="Davidsen T.M."/>
            <person name="Wayne K.J."/>
            <person name="Tettelin H."/>
            <person name="Glass J.I."/>
            <person name="Rusch D."/>
            <person name="Podicherti R."/>
            <person name="Tsui H.-C.T."/>
            <person name="Winkler M.E."/>
        </authorList>
    </citation>
    <scope>NUCLEOTIDE SEQUENCE</scope>
</reference>
<organism evidence="2">
    <name type="scientific">marine metagenome</name>
    <dbReference type="NCBI Taxonomy" id="408172"/>
    <lineage>
        <taxon>unclassified sequences</taxon>
        <taxon>metagenomes</taxon>
        <taxon>ecological metagenomes</taxon>
    </lineage>
</organism>
<dbReference type="Gene3D" id="2.60.300.12">
    <property type="entry name" value="HesB-like domain"/>
    <property type="match status" value="1"/>
</dbReference>
<dbReference type="EMBL" id="UINC01013422">
    <property type="protein sequence ID" value="SVA58004.1"/>
    <property type="molecule type" value="Genomic_DNA"/>
</dbReference>
<accession>A0A381WZU4</accession>
<protein>
    <recommendedName>
        <fullName evidence="1">Core domain-containing protein</fullName>
    </recommendedName>
</protein>
<dbReference type="NCBIfam" id="TIGR00049">
    <property type="entry name" value="iron-sulfur cluster assembly accessory protein"/>
    <property type="match status" value="1"/>
</dbReference>
<dbReference type="InterPro" id="IPR016092">
    <property type="entry name" value="ATAP"/>
</dbReference>
<dbReference type="GO" id="GO:0051539">
    <property type="term" value="F:4 iron, 4 sulfur cluster binding"/>
    <property type="evidence" value="ECO:0007669"/>
    <property type="project" value="TreeGrafter"/>
</dbReference>
<dbReference type="PANTHER" id="PTHR43011:SF1">
    <property type="entry name" value="IRON-SULFUR CLUSTER ASSEMBLY 2 HOMOLOG, MITOCHONDRIAL"/>
    <property type="match status" value="1"/>
</dbReference>
<evidence type="ECO:0000259" key="1">
    <source>
        <dbReference type="Pfam" id="PF01521"/>
    </source>
</evidence>
<dbReference type="PANTHER" id="PTHR43011">
    <property type="entry name" value="IRON-SULFUR CLUSTER ASSEMBLY 2 HOMOLOG, MITOCHONDRIAL"/>
    <property type="match status" value="1"/>
</dbReference>
<evidence type="ECO:0000313" key="2">
    <source>
        <dbReference type="EMBL" id="SVA58004.1"/>
    </source>
</evidence>
<gene>
    <name evidence="2" type="ORF">METZ01_LOCUS110858</name>
</gene>
<dbReference type="GO" id="GO:0016226">
    <property type="term" value="P:iron-sulfur cluster assembly"/>
    <property type="evidence" value="ECO:0007669"/>
    <property type="project" value="InterPro"/>
</dbReference>
<sequence>MAIVTLTESAKDQMNYMLASKNKPVVRLSMKGGGCAGMQYDWTMSDAVEDKDEVIDLDKGKFAIDSLSQMYLMGSVINYKEELFGSFFDISNPATKNSCGCGESVGF</sequence>
<name>A0A381WZU4_9ZZZZ</name>
<dbReference type="InterPro" id="IPR035903">
    <property type="entry name" value="HesB-like_dom_sf"/>
</dbReference>